<sequence>MCFSLLCCAAFFFFWGAGSVDTKVIHSPGHLIKGKGQKTKMDCVPNKGHINVYWYRKKPEGAFEFLAYLKNQDIVEDTEVFQQLFLAPWPQNSPCSLEINSAKAADSALYFCASSQSTVLRVSSSSNTNSPWTQLRKSVMS</sequence>
<dbReference type="InterPro" id="IPR013783">
    <property type="entry name" value="Ig-like_fold"/>
</dbReference>
<feature type="chain" id="PRO_5025341066" description="Ig-like domain-containing protein" evidence="3">
    <location>
        <begin position="23"/>
        <end position="141"/>
    </location>
</feature>
<dbReference type="SUPFAM" id="SSF48726">
    <property type="entry name" value="Immunoglobulin"/>
    <property type="match status" value="1"/>
</dbReference>
<accession>A0A6B0RWG6</accession>
<keyword evidence="1 3" id="KW-0732">Signal</keyword>
<comment type="caution">
    <text evidence="5">The sequence shown here is derived from an EMBL/GenBank/DDBJ whole genome shotgun (WGS) entry which is preliminary data.</text>
</comment>
<evidence type="ECO:0000313" key="6">
    <source>
        <dbReference type="Proteomes" id="UP000322234"/>
    </source>
</evidence>
<dbReference type="PANTHER" id="PTHR23268">
    <property type="entry name" value="T-CELL RECEPTOR BETA CHAIN"/>
    <property type="match status" value="1"/>
</dbReference>
<dbReference type="Pfam" id="PF07686">
    <property type="entry name" value="V-set"/>
    <property type="match status" value="1"/>
</dbReference>
<proteinExistence type="predicted"/>
<dbReference type="Proteomes" id="UP000322234">
    <property type="component" value="Unassembled WGS sequence"/>
</dbReference>
<keyword evidence="6" id="KW-1185">Reference proteome</keyword>
<dbReference type="PANTHER" id="PTHR23268:SF46">
    <property type="entry name" value="IMMUNOGLOBULIN V-SET DOMAIN-CONTAINING PROTEIN"/>
    <property type="match status" value="1"/>
</dbReference>
<keyword evidence="2" id="KW-0391">Immunity</keyword>
<evidence type="ECO:0000256" key="3">
    <source>
        <dbReference type="SAM" id="SignalP"/>
    </source>
</evidence>
<dbReference type="PROSITE" id="PS50835">
    <property type="entry name" value="IG_LIKE"/>
    <property type="match status" value="1"/>
</dbReference>
<dbReference type="AlphaFoldDB" id="A0A6B0RWG6"/>
<protein>
    <recommendedName>
        <fullName evidence="4">Ig-like domain-containing protein</fullName>
    </recommendedName>
</protein>
<organism evidence="5 6">
    <name type="scientific">Bos mutus</name>
    <name type="common">wild yak</name>
    <dbReference type="NCBI Taxonomy" id="72004"/>
    <lineage>
        <taxon>Eukaryota</taxon>
        <taxon>Metazoa</taxon>
        <taxon>Chordata</taxon>
        <taxon>Craniata</taxon>
        <taxon>Vertebrata</taxon>
        <taxon>Euteleostomi</taxon>
        <taxon>Mammalia</taxon>
        <taxon>Eutheria</taxon>
        <taxon>Laurasiatheria</taxon>
        <taxon>Artiodactyla</taxon>
        <taxon>Ruminantia</taxon>
        <taxon>Pecora</taxon>
        <taxon>Bovidae</taxon>
        <taxon>Bovinae</taxon>
        <taxon>Bos</taxon>
    </lineage>
</organism>
<dbReference type="InterPro" id="IPR050413">
    <property type="entry name" value="TCR_beta_variable"/>
</dbReference>
<dbReference type="GO" id="GO:0007166">
    <property type="term" value="P:cell surface receptor signaling pathway"/>
    <property type="evidence" value="ECO:0007669"/>
    <property type="project" value="TreeGrafter"/>
</dbReference>
<dbReference type="EMBL" id="VBQZ03000079">
    <property type="protein sequence ID" value="MXQ92216.1"/>
    <property type="molecule type" value="Genomic_DNA"/>
</dbReference>
<evidence type="ECO:0000256" key="2">
    <source>
        <dbReference type="ARBA" id="ARBA00022859"/>
    </source>
</evidence>
<evidence type="ECO:0000259" key="4">
    <source>
        <dbReference type="PROSITE" id="PS50835"/>
    </source>
</evidence>
<evidence type="ECO:0000256" key="1">
    <source>
        <dbReference type="ARBA" id="ARBA00022729"/>
    </source>
</evidence>
<feature type="domain" description="Ig-like" evidence="4">
    <location>
        <begin position="35"/>
        <end position="123"/>
    </location>
</feature>
<reference evidence="5" key="1">
    <citation type="submission" date="2019-10" db="EMBL/GenBank/DDBJ databases">
        <title>The sequence and de novo assembly of the wild yak genome.</title>
        <authorList>
            <person name="Liu Y."/>
        </authorList>
    </citation>
    <scope>NUCLEOTIDE SEQUENCE [LARGE SCALE GENOMIC DNA]</scope>
    <source>
        <strain evidence="5">WY2019</strain>
    </source>
</reference>
<gene>
    <name evidence="5" type="ORF">E5288_WYG012342</name>
</gene>
<feature type="signal peptide" evidence="3">
    <location>
        <begin position="1"/>
        <end position="22"/>
    </location>
</feature>
<dbReference type="InterPro" id="IPR007110">
    <property type="entry name" value="Ig-like_dom"/>
</dbReference>
<name>A0A6B0RWG6_9CETA</name>
<dbReference type="Gene3D" id="2.60.40.10">
    <property type="entry name" value="Immunoglobulins"/>
    <property type="match status" value="1"/>
</dbReference>
<dbReference type="InterPro" id="IPR013106">
    <property type="entry name" value="Ig_V-set"/>
</dbReference>
<evidence type="ECO:0000313" key="5">
    <source>
        <dbReference type="EMBL" id="MXQ92216.1"/>
    </source>
</evidence>
<dbReference type="InterPro" id="IPR036179">
    <property type="entry name" value="Ig-like_dom_sf"/>
</dbReference>
<dbReference type="GO" id="GO:0002376">
    <property type="term" value="P:immune system process"/>
    <property type="evidence" value="ECO:0007669"/>
    <property type="project" value="UniProtKB-KW"/>
</dbReference>
<dbReference type="GO" id="GO:0005886">
    <property type="term" value="C:plasma membrane"/>
    <property type="evidence" value="ECO:0007669"/>
    <property type="project" value="TreeGrafter"/>
</dbReference>